<evidence type="ECO:0000256" key="1">
    <source>
        <dbReference type="ARBA" id="ARBA00009981"/>
    </source>
</evidence>
<dbReference type="InterPro" id="IPR036165">
    <property type="entry name" value="YefM-like_sf"/>
</dbReference>
<comment type="caution">
    <text evidence="3">The sequence shown here is derived from an EMBL/GenBank/DDBJ whole genome shotgun (WGS) entry which is preliminary data.</text>
</comment>
<dbReference type="PANTHER" id="PTHR33713">
    <property type="entry name" value="ANTITOXIN YAFN-RELATED"/>
    <property type="match status" value="1"/>
</dbReference>
<dbReference type="Pfam" id="PF02604">
    <property type="entry name" value="PhdYeFM_antitox"/>
    <property type="match status" value="1"/>
</dbReference>
<dbReference type="RefSeq" id="WP_018441138.1">
    <property type="nucleotide sequence ID" value="NZ_KB890176.1"/>
</dbReference>
<evidence type="ECO:0000256" key="2">
    <source>
        <dbReference type="RuleBase" id="RU362080"/>
    </source>
</evidence>
<dbReference type="InterPro" id="IPR006442">
    <property type="entry name" value="Antitoxin_Phd/YefM"/>
</dbReference>
<reference evidence="3 4" key="1">
    <citation type="submission" date="2018-01" db="EMBL/GenBank/DDBJ databases">
        <title>Whole genome analyses suggest that Burkholderia sensu lato contains two further novel genera in the rhizoxinica-symbiotica group Mycetohabitans gen. nov., and Trinickia gen. nov.: implications for the evolution of diazotrophy and nodulation in the Burkholderiaceae.</title>
        <authorList>
            <person name="Estrada-de los Santos P."/>
            <person name="Palmer M."/>
            <person name="Chavez-Ramirez B."/>
            <person name="Beukes C."/>
            <person name="Steenkamp E.T."/>
            <person name="Hirsch A.M."/>
            <person name="Manyaka P."/>
            <person name="Maluk M."/>
            <person name="Lafos M."/>
            <person name="Crook M."/>
            <person name="Gross E."/>
            <person name="Simon M.F."/>
            <person name="Bueno dos Reis Junior F."/>
            <person name="Poole P.S."/>
            <person name="Venter S.N."/>
            <person name="James E.K."/>
        </authorList>
    </citation>
    <scope>NUCLEOTIDE SEQUENCE [LARGE SCALE GENOMIC DNA]</scope>
    <source>
        <strain evidence="3 4">JPY 581</strain>
    </source>
</reference>
<protein>
    <recommendedName>
        <fullName evidence="2">Antitoxin</fullName>
    </recommendedName>
</protein>
<keyword evidence="4" id="KW-1185">Reference proteome</keyword>
<dbReference type="STRING" id="863227.GCA_000373005_02578"/>
<name>A0A2N7X827_9BURK</name>
<dbReference type="AlphaFoldDB" id="A0A2N7X827"/>
<dbReference type="PANTHER" id="PTHR33713:SF10">
    <property type="entry name" value="ANTITOXIN YAFN"/>
    <property type="match status" value="1"/>
</dbReference>
<organism evidence="3 4">
    <name type="scientific">Trinickia symbiotica</name>
    <dbReference type="NCBI Taxonomy" id="863227"/>
    <lineage>
        <taxon>Bacteria</taxon>
        <taxon>Pseudomonadati</taxon>
        <taxon>Pseudomonadota</taxon>
        <taxon>Betaproteobacteria</taxon>
        <taxon>Burkholderiales</taxon>
        <taxon>Burkholderiaceae</taxon>
        <taxon>Trinickia</taxon>
    </lineage>
</organism>
<gene>
    <name evidence="3" type="ORF">C0Z20_07510</name>
</gene>
<comment type="function">
    <text evidence="2">Antitoxin component of a type II toxin-antitoxin (TA) system.</text>
</comment>
<dbReference type="SUPFAM" id="SSF143120">
    <property type="entry name" value="YefM-like"/>
    <property type="match status" value="1"/>
</dbReference>
<dbReference type="OrthoDB" id="5297687at2"/>
<dbReference type="NCBIfam" id="TIGR01552">
    <property type="entry name" value="phd_fam"/>
    <property type="match status" value="1"/>
</dbReference>
<accession>A0A2N7X827</accession>
<evidence type="ECO:0000313" key="3">
    <source>
        <dbReference type="EMBL" id="PMS37784.1"/>
    </source>
</evidence>
<dbReference type="InterPro" id="IPR051405">
    <property type="entry name" value="phD/YefM_antitoxin"/>
</dbReference>
<comment type="similarity">
    <text evidence="1 2">Belongs to the phD/YefM antitoxin family.</text>
</comment>
<evidence type="ECO:0000313" key="4">
    <source>
        <dbReference type="Proteomes" id="UP000235777"/>
    </source>
</evidence>
<proteinExistence type="inferred from homology"/>
<dbReference type="Proteomes" id="UP000235777">
    <property type="component" value="Unassembled WGS sequence"/>
</dbReference>
<sequence length="80" mass="8683">MESILARASIGISELKLNPTAAIERAHGPVAILNRNKPVAYLVPASAWEAICERLEDLELAEIVKARSGETPVSVKFEDL</sequence>
<dbReference type="EMBL" id="PNYC01000003">
    <property type="protein sequence ID" value="PMS37784.1"/>
    <property type="molecule type" value="Genomic_DNA"/>
</dbReference>